<gene>
    <name evidence="7" type="ORF">PIIN_08823</name>
</gene>
<evidence type="ECO:0000256" key="1">
    <source>
        <dbReference type="ARBA" id="ARBA00022679"/>
    </source>
</evidence>
<dbReference type="OMA" id="MARMSNC"/>
<dbReference type="PANTHER" id="PTHR44329">
    <property type="entry name" value="SERINE/THREONINE-PROTEIN KINASE TNNI3K-RELATED"/>
    <property type="match status" value="1"/>
</dbReference>
<evidence type="ECO:0000256" key="4">
    <source>
        <dbReference type="ARBA" id="ARBA00022840"/>
    </source>
</evidence>
<dbReference type="InterPro" id="IPR011009">
    <property type="entry name" value="Kinase-like_dom_sf"/>
</dbReference>
<evidence type="ECO:0000313" key="8">
    <source>
        <dbReference type="Proteomes" id="UP000007148"/>
    </source>
</evidence>
<keyword evidence="2" id="KW-0547">Nucleotide-binding</keyword>
<dbReference type="PANTHER" id="PTHR44329:SF288">
    <property type="entry name" value="MITOGEN-ACTIVATED PROTEIN KINASE KINASE KINASE 20"/>
    <property type="match status" value="1"/>
</dbReference>
<evidence type="ECO:0000313" key="7">
    <source>
        <dbReference type="EMBL" id="CCA74854.1"/>
    </source>
</evidence>
<evidence type="ECO:0000256" key="2">
    <source>
        <dbReference type="ARBA" id="ARBA00022741"/>
    </source>
</evidence>
<dbReference type="EMBL" id="CAFZ01000363">
    <property type="protein sequence ID" value="CCA74854.1"/>
    <property type="molecule type" value="Genomic_DNA"/>
</dbReference>
<keyword evidence="1" id="KW-0808">Transferase</keyword>
<dbReference type="STRING" id="1109443.G4TU61"/>
<dbReference type="Proteomes" id="UP000007148">
    <property type="component" value="Unassembled WGS sequence"/>
</dbReference>
<keyword evidence="4" id="KW-0067">ATP-binding</keyword>
<dbReference type="InterPro" id="IPR051681">
    <property type="entry name" value="Ser/Thr_Kinases-Pseudokinases"/>
</dbReference>
<reference evidence="7 8" key="1">
    <citation type="journal article" date="2011" name="PLoS Pathog.">
        <title>Endophytic Life Strategies Decoded by Genome and Transcriptome Analyses of the Mutualistic Root Symbiont Piriformospora indica.</title>
        <authorList>
            <person name="Zuccaro A."/>
            <person name="Lahrmann U."/>
            <person name="Guldener U."/>
            <person name="Langen G."/>
            <person name="Pfiffi S."/>
            <person name="Biedenkopf D."/>
            <person name="Wong P."/>
            <person name="Samans B."/>
            <person name="Grimm C."/>
            <person name="Basiewicz M."/>
            <person name="Murat C."/>
            <person name="Martin F."/>
            <person name="Kogel K.H."/>
        </authorList>
    </citation>
    <scope>NUCLEOTIDE SEQUENCE [LARGE SCALE GENOMIC DNA]</scope>
    <source>
        <strain evidence="7 8">DSM 11827</strain>
    </source>
</reference>
<sequence>MPLLLGLDGPGFHSQGENEPRIEVYTPESAANDYAESATPSGSSHSYDSGGRSVALSGAELVDAMKSYDAWNKNWPSLTDDPDEQDWPQNQINPILTDCIIRLDWDVLEDPSHAEIRAGLPPCFRDQRYSPALTPFVMQLYIIVNIEAIPNELPSYPIITVTADGDAITCWDVLLAIQNYVATVVPQSVFESFGEAQKKQIQANFKYNRSPARRWTFRTLGSRLQIGDLLGDQTKFKCIYEDQALAERILAQTAPEIHAAGSDLTRDGLIKVLILDLQIREHLKSPPMVHSRLDVDRGREAKDIVFGLTPRPFKPIPIIDQVYTLEQLMRLRPALDLTGKVSLFDPTKTGKPGGYAMAYRGEYLGKTVAIKVLRFPRSRNKHKPYEYERLLERRTAREINVWAALSHPHILHFHGFTTEHGDFPSMVSPWCDHGSALDYMRCEEVSREERFQLTQQVACGLHYLHDLKIVHGDLNPRNVLIDSQRSALLADFGLVRLEAYGIESSSPYSGTLRYTAPELVVTPINRLPKATKEGDIWAFGCVALEFLEQIEPYRNIPQGLLKETVIGGRKPAAQGDGSLVAAGADSSLWTLLNACWSLDPRERPSIMEIRNYLDAVAGNLGFPKLSWKDEVMARMSNC</sequence>
<dbReference type="GO" id="GO:0005524">
    <property type="term" value="F:ATP binding"/>
    <property type="evidence" value="ECO:0007669"/>
    <property type="project" value="UniProtKB-KW"/>
</dbReference>
<dbReference type="PROSITE" id="PS50011">
    <property type="entry name" value="PROTEIN_KINASE_DOM"/>
    <property type="match status" value="1"/>
</dbReference>
<evidence type="ECO:0000256" key="3">
    <source>
        <dbReference type="ARBA" id="ARBA00022777"/>
    </source>
</evidence>
<dbReference type="HOGENOM" id="CLU_429003_0_0_1"/>
<keyword evidence="8" id="KW-1185">Reference proteome</keyword>
<protein>
    <recommendedName>
        <fullName evidence="6">Protein kinase domain-containing protein</fullName>
    </recommendedName>
</protein>
<organism evidence="7 8">
    <name type="scientific">Serendipita indica (strain DSM 11827)</name>
    <name type="common">Root endophyte fungus</name>
    <name type="synonym">Piriformospora indica</name>
    <dbReference type="NCBI Taxonomy" id="1109443"/>
    <lineage>
        <taxon>Eukaryota</taxon>
        <taxon>Fungi</taxon>
        <taxon>Dikarya</taxon>
        <taxon>Basidiomycota</taxon>
        <taxon>Agaricomycotina</taxon>
        <taxon>Agaricomycetes</taxon>
        <taxon>Sebacinales</taxon>
        <taxon>Serendipitaceae</taxon>
        <taxon>Serendipita</taxon>
    </lineage>
</organism>
<dbReference type="InParanoid" id="G4TU61"/>
<dbReference type="Pfam" id="PF00069">
    <property type="entry name" value="Pkinase"/>
    <property type="match status" value="1"/>
</dbReference>
<keyword evidence="3" id="KW-0418">Kinase</keyword>
<dbReference type="Pfam" id="PF20415">
    <property type="entry name" value="DUF6699"/>
    <property type="match status" value="1"/>
</dbReference>
<dbReference type="Gene3D" id="1.10.510.10">
    <property type="entry name" value="Transferase(Phosphotransferase) domain 1"/>
    <property type="match status" value="1"/>
</dbReference>
<dbReference type="OrthoDB" id="122279at2759"/>
<evidence type="ECO:0000259" key="6">
    <source>
        <dbReference type="PROSITE" id="PS50011"/>
    </source>
</evidence>
<accession>G4TU61</accession>
<dbReference type="eggNOG" id="KOG0192">
    <property type="taxonomic scope" value="Eukaryota"/>
</dbReference>
<name>G4TU61_SERID</name>
<dbReference type="SUPFAM" id="SSF56112">
    <property type="entry name" value="Protein kinase-like (PK-like)"/>
    <property type="match status" value="1"/>
</dbReference>
<dbReference type="GO" id="GO:0004674">
    <property type="term" value="F:protein serine/threonine kinase activity"/>
    <property type="evidence" value="ECO:0007669"/>
    <property type="project" value="TreeGrafter"/>
</dbReference>
<comment type="caution">
    <text evidence="7">The sequence shown here is derived from an EMBL/GenBank/DDBJ whole genome shotgun (WGS) entry which is preliminary data.</text>
</comment>
<dbReference type="InterPro" id="IPR046522">
    <property type="entry name" value="DUF6699"/>
</dbReference>
<feature type="compositionally biased region" description="Polar residues" evidence="5">
    <location>
        <begin position="38"/>
        <end position="47"/>
    </location>
</feature>
<dbReference type="AlphaFoldDB" id="G4TU61"/>
<feature type="domain" description="Protein kinase" evidence="6">
    <location>
        <begin position="344"/>
        <end position="613"/>
    </location>
</feature>
<proteinExistence type="predicted"/>
<feature type="region of interest" description="Disordered" evidence="5">
    <location>
        <begin position="1"/>
        <end position="50"/>
    </location>
</feature>
<evidence type="ECO:0000256" key="5">
    <source>
        <dbReference type="SAM" id="MobiDB-lite"/>
    </source>
</evidence>
<dbReference type="InterPro" id="IPR000719">
    <property type="entry name" value="Prot_kinase_dom"/>
</dbReference>